<evidence type="ECO:0000256" key="2">
    <source>
        <dbReference type="ARBA" id="ARBA00005505"/>
    </source>
</evidence>
<keyword evidence="13" id="KW-1185">Reference proteome</keyword>
<evidence type="ECO:0000256" key="10">
    <source>
        <dbReference type="ARBA" id="ARBA00048679"/>
    </source>
</evidence>
<dbReference type="PROSITE" id="PS50011">
    <property type="entry name" value="PROTEIN_KINASE_DOM"/>
    <property type="match status" value="1"/>
</dbReference>
<comment type="caution">
    <text evidence="12">The sequence shown here is derived from an EMBL/GenBank/DDBJ whole genome shotgun (WGS) entry which is preliminary data.</text>
</comment>
<dbReference type="PANTHER" id="PTHR22984">
    <property type="entry name" value="SERINE/THREONINE-PROTEIN KINASE PIM"/>
    <property type="match status" value="1"/>
</dbReference>
<sequence length="78" mass="8800">LGCYHGIAATIWSLGVLLYVTVCRNMPFGEGCDMALGQLFYTQQVSAECQHLICWGLSKHPAERPELEQILRHPWVRG</sequence>
<dbReference type="GO" id="GO:0007346">
    <property type="term" value="P:regulation of mitotic cell cycle"/>
    <property type="evidence" value="ECO:0007669"/>
    <property type="project" value="TreeGrafter"/>
</dbReference>
<protein>
    <recommendedName>
        <fullName evidence="3">non-specific serine/threonine protein kinase</fullName>
        <ecNumber evidence="3">2.7.11.1</ecNumber>
    </recommendedName>
</protein>
<dbReference type="AlphaFoldDB" id="A0A851JFQ9"/>
<dbReference type="SUPFAM" id="SSF56112">
    <property type="entry name" value="Protein kinase-like (PK-like)"/>
    <property type="match status" value="1"/>
</dbReference>
<dbReference type="GO" id="GO:0004674">
    <property type="term" value="F:protein serine/threonine kinase activity"/>
    <property type="evidence" value="ECO:0007669"/>
    <property type="project" value="UniProtKB-KW"/>
</dbReference>
<dbReference type="InterPro" id="IPR000719">
    <property type="entry name" value="Prot_kinase_dom"/>
</dbReference>
<comment type="catalytic activity">
    <reaction evidence="10">
        <text>L-seryl-[protein] + ATP = O-phospho-L-seryl-[protein] + ADP + H(+)</text>
        <dbReference type="Rhea" id="RHEA:17989"/>
        <dbReference type="Rhea" id="RHEA-COMP:9863"/>
        <dbReference type="Rhea" id="RHEA-COMP:11604"/>
        <dbReference type="ChEBI" id="CHEBI:15378"/>
        <dbReference type="ChEBI" id="CHEBI:29999"/>
        <dbReference type="ChEBI" id="CHEBI:30616"/>
        <dbReference type="ChEBI" id="CHEBI:83421"/>
        <dbReference type="ChEBI" id="CHEBI:456216"/>
        <dbReference type="EC" id="2.7.11.1"/>
    </reaction>
</comment>
<comment type="subcellular location">
    <subcellularLocation>
        <location evidence="1">Host cell</location>
    </subcellularLocation>
</comment>
<organism evidence="12 13">
    <name type="scientific">Donacobius atricapilla</name>
    <dbReference type="NCBI Taxonomy" id="237420"/>
    <lineage>
        <taxon>Eukaryota</taxon>
        <taxon>Metazoa</taxon>
        <taxon>Chordata</taxon>
        <taxon>Craniata</taxon>
        <taxon>Vertebrata</taxon>
        <taxon>Euteleostomi</taxon>
        <taxon>Archelosauria</taxon>
        <taxon>Archosauria</taxon>
        <taxon>Dinosauria</taxon>
        <taxon>Saurischia</taxon>
        <taxon>Theropoda</taxon>
        <taxon>Coelurosauria</taxon>
        <taxon>Aves</taxon>
        <taxon>Neognathae</taxon>
        <taxon>Neoaves</taxon>
        <taxon>Telluraves</taxon>
        <taxon>Australaves</taxon>
        <taxon>Passeriformes</taxon>
        <taxon>Mimidae</taxon>
        <taxon>Donacobius</taxon>
    </lineage>
</organism>
<dbReference type="Gene3D" id="1.10.510.10">
    <property type="entry name" value="Transferase(Phosphotransferase) domain 1"/>
    <property type="match status" value="1"/>
</dbReference>
<accession>A0A851JFQ9</accession>
<dbReference type="PANTHER" id="PTHR22984:SF25">
    <property type="entry name" value="PROTEIN KINASE DOMAIN-CONTAINING PROTEIN"/>
    <property type="match status" value="1"/>
</dbReference>
<dbReference type="GO" id="GO:0043657">
    <property type="term" value="C:host cell"/>
    <property type="evidence" value="ECO:0007669"/>
    <property type="project" value="UniProtKB-SubCell"/>
</dbReference>
<keyword evidence="8" id="KW-0067">ATP-binding</keyword>
<comment type="catalytic activity">
    <reaction evidence="9">
        <text>L-threonyl-[protein] + ATP = O-phospho-L-threonyl-[protein] + ADP + H(+)</text>
        <dbReference type="Rhea" id="RHEA:46608"/>
        <dbReference type="Rhea" id="RHEA-COMP:11060"/>
        <dbReference type="Rhea" id="RHEA-COMP:11605"/>
        <dbReference type="ChEBI" id="CHEBI:15378"/>
        <dbReference type="ChEBI" id="CHEBI:30013"/>
        <dbReference type="ChEBI" id="CHEBI:30616"/>
        <dbReference type="ChEBI" id="CHEBI:61977"/>
        <dbReference type="ChEBI" id="CHEBI:456216"/>
        <dbReference type="EC" id="2.7.11.1"/>
    </reaction>
</comment>
<keyword evidence="4" id="KW-0723">Serine/threonine-protein kinase</keyword>
<keyword evidence="6" id="KW-0547">Nucleotide-binding</keyword>
<evidence type="ECO:0000256" key="5">
    <source>
        <dbReference type="ARBA" id="ARBA00022679"/>
    </source>
</evidence>
<dbReference type="InterPro" id="IPR051138">
    <property type="entry name" value="PIM_Ser/Thr_kinase"/>
</dbReference>
<evidence type="ECO:0000256" key="8">
    <source>
        <dbReference type="ARBA" id="ARBA00022840"/>
    </source>
</evidence>
<gene>
    <name evidence="12" type="primary">Pim1_1</name>
    <name evidence="12" type="ORF">DONATR_R13640</name>
</gene>
<evidence type="ECO:0000256" key="9">
    <source>
        <dbReference type="ARBA" id="ARBA00047899"/>
    </source>
</evidence>
<keyword evidence="7 12" id="KW-0418">Kinase</keyword>
<evidence type="ECO:0000256" key="4">
    <source>
        <dbReference type="ARBA" id="ARBA00022527"/>
    </source>
</evidence>
<evidence type="ECO:0000313" key="12">
    <source>
        <dbReference type="EMBL" id="NXB75372.1"/>
    </source>
</evidence>
<feature type="non-terminal residue" evidence="12">
    <location>
        <position position="78"/>
    </location>
</feature>
<evidence type="ECO:0000256" key="3">
    <source>
        <dbReference type="ARBA" id="ARBA00012513"/>
    </source>
</evidence>
<keyword evidence="5" id="KW-0808">Transferase</keyword>
<proteinExistence type="inferred from homology"/>
<dbReference type="GO" id="GO:0005737">
    <property type="term" value="C:cytoplasm"/>
    <property type="evidence" value="ECO:0007669"/>
    <property type="project" value="TreeGrafter"/>
</dbReference>
<dbReference type="Proteomes" id="UP000660704">
    <property type="component" value="Unassembled WGS sequence"/>
</dbReference>
<reference evidence="12" key="1">
    <citation type="submission" date="2019-09" db="EMBL/GenBank/DDBJ databases">
        <title>Bird 10,000 Genomes (B10K) Project - Family phase.</title>
        <authorList>
            <person name="Zhang G."/>
        </authorList>
    </citation>
    <scope>NUCLEOTIDE SEQUENCE</scope>
    <source>
        <strain evidence="12">B10K-DU-001-63</strain>
        <tissue evidence="12">Muscle</tissue>
    </source>
</reference>
<dbReference type="EMBL" id="WBMY01008307">
    <property type="protein sequence ID" value="NXB75372.1"/>
    <property type="molecule type" value="Genomic_DNA"/>
</dbReference>
<evidence type="ECO:0000256" key="7">
    <source>
        <dbReference type="ARBA" id="ARBA00022777"/>
    </source>
</evidence>
<evidence type="ECO:0000259" key="11">
    <source>
        <dbReference type="PROSITE" id="PS50011"/>
    </source>
</evidence>
<evidence type="ECO:0000256" key="6">
    <source>
        <dbReference type="ARBA" id="ARBA00022741"/>
    </source>
</evidence>
<evidence type="ECO:0000256" key="1">
    <source>
        <dbReference type="ARBA" id="ARBA00004340"/>
    </source>
</evidence>
<dbReference type="Pfam" id="PF00069">
    <property type="entry name" value="Pkinase"/>
    <property type="match status" value="1"/>
</dbReference>
<name>A0A851JFQ9_9PASS</name>
<dbReference type="EC" id="2.7.11.1" evidence="3"/>
<feature type="domain" description="Protein kinase" evidence="11">
    <location>
        <begin position="1"/>
        <end position="76"/>
    </location>
</feature>
<dbReference type="GO" id="GO:0005524">
    <property type="term" value="F:ATP binding"/>
    <property type="evidence" value="ECO:0007669"/>
    <property type="project" value="UniProtKB-KW"/>
</dbReference>
<dbReference type="GO" id="GO:0043066">
    <property type="term" value="P:negative regulation of apoptotic process"/>
    <property type="evidence" value="ECO:0007669"/>
    <property type="project" value="TreeGrafter"/>
</dbReference>
<evidence type="ECO:0000313" key="13">
    <source>
        <dbReference type="Proteomes" id="UP000660704"/>
    </source>
</evidence>
<comment type="similarity">
    <text evidence="2">Belongs to the protein kinase superfamily. CAMK Ser/Thr protein kinase family. PIM subfamily.</text>
</comment>
<dbReference type="InterPro" id="IPR011009">
    <property type="entry name" value="Kinase-like_dom_sf"/>
</dbReference>
<feature type="non-terminal residue" evidence="12">
    <location>
        <position position="1"/>
    </location>
</feature>